<dbReference type="PANTHER" id="PTHR10361:SF28">
    <property type="entry name" value="P3 PROTEIN-RELATED"/>
    <property type="match status" value="1"/>
</dbReference>
<organism evidence="6 7">
    <name type="scientific">Nitrosospira multiformis</name>
    <dbReference type="NCBI Taxonomy" id="1231"/>
    <lineage>
        <taxon>Bacteria</taxon>
        <taxon>Pseudomonadati</taxon>
        <taxon>Pseudomonadota</taxon>
        <taxon>Betaproteobacteria</taxon>
        <taxon>Nitrosomonadales</taxon>
        <taxon>Nitrosomonadaceae</taxon>
        <taxon>Nitrosospira</taxon>
    </lineage>
</organism>
<proteinExistence type="predicted"/>
<dbReference type="Proteomes" id="UP000244152">
    <property type="component" value="Unassembled WGS sequence"/>
</dbReference>
<evidence type="ECO:0000256" key="5">
    <source>
        <dbReference type="SAM" id="Phobius"/>
    </source>
</evidence>
<evidence type="ECO:0000256" key="4">
    <source>
        <dbReference type="ARBA" id="ARBA00023136"/>
    </source>
</evidence>
<sequence>MPSIIRFYFLGTTDSSYTRVPASMLQKLTLLFPLWMILSGLFALYAPETLASFNQGPLMVADLACIMLGMGLTLSIEDFRRIARSPRAVAIGFAAQYSIMPLTAWIVAQALSLPPHFAVGLILVGCAPGGTASNLISYIAGADVALSVVMTVCSTLAAVVLTPLLTQLFAGALVPVDAWLLFKQTFQVVIIPVFLGVLLNRWAPRLVMRVLPVAPLLSVAGVVFICTVIFAANAEAILAYSGELILATALLHGAGFLFGYYFARLFGYYGNSARTIAIEVGMQNSGLAVVLARQAFPLLPLAPVVGAVSAVMHSLLGSVLAALWRQNPVPAQEEFIPPVPLTISVRQEE</sequence>
<dbReference type="PANTHER" id="PTHR10361">
    <property type="entry name" value="SODIUM-BILE ACID COTRANSPORTER"/>
    <property type="match status" value="1"/>
</dbReference>
<dbReference type="InterPro" id="IPR002657">
    <property type="entry name" value="BilAc:Na_symport/Acr3"/>
</dbReference>
<dbReference type="EMBL" id="QAOK01000024">
    <property type="protein sequence ID" value="PTQ79666.1"/>
    <property type="molecule type" value="Genomic_DNA"/>
</dbReference>
<feature type="transmembrane region" description="Helical" evidence="5">
    <location>
        <begin position="244"/>
        <end position="263"/>
    </location>
</feature>
<feature type="transmembrane region" description="Helical" evidence="5">
    <location>
        <begin position="117"/>
        <end position="137"/>
    </location>
</feature>
<evidence type="ECO:0000313" key="7">
    <source>
        <dbReference type="Proteomes" id="UP000244152"/>
    </source>
</evidence>
<reference evidence="6 7" key="1">
    <citation type="submission" date="2018-04" db="EMBL/GenBank/DDBJ databases">
        <title>Active sludge and wastewater microbial communities from Klosterneuburg, Austria.</title>
        <authorList>
            <person name="Wagner M."/>
        </authorList>
    </citation>
    <scope>NUCLEOTIDE SEQUENCE [LARGE SCALE GENOMIC DNA]</scope>
    <source>
        <strain evidence="6 7">Nl12</strain>
    </source>
</reference>
<dbReference type="InterPro" id="IPR038770">
    <property type="entry name" value="Na+/solute_symporter_sf"/>
</dbReference>
<feature type="transmembrane region" description="Helical" evidence="5">
    <location>
        <begin position="210"/>
        <end position="232"/>
    </location>
</feature>
<feature type="transmembrane region" description="Helical" evidence="5">
    <location>
        <begin position="58"/>
        <end position="76"/>
    </location>
</feature>
<accession>A0A2T5I759</accession>
<dbReference type="InterPro" id="IPR004710">
    <property type="entry name" value="Bilac:Na_transpt"/>
</dbReference>
<comment type="caution">
    <text evidence="6">The sequence shown here is derived from an EMBL/GenBank/DDBJ whole genome shotgun (WGS) entry which is preliminary data.</text>
</comment>
<evidence type="ECO:0000256" key="1">
    <source>
        <dbReference type="ARBA" id="ARBA00004141"/>
    </source>
</evidence>
<feature type="transmembrane region" description="Helical" evidence="5">
    <location>
        <begin position="144"/>
        <end position="165"/>
    </location>
</feature>
<dbReference type="AlphaFoldDB" id="A0A2T5I759"/>
<feature type="transmembrane region" description="Helical" evidence="5">
    <location>
        <begin position="88"/>
        <end position="111"/>
    </location>
</feature>
<comment type="subcellular location">
    <subcellularLocation>
        <location evidence="1">Membrane</location>
        <topology evidence="1">Multi-pass membrane protein</topology>
    </subcellularLocation>
</comment>
<keyword evidence="3 5" id="KW-1133">Transmembrane helix</keyword>
<feature type="transmembrane region" description="Helical" evidence="5">
    <location>
        <begin position="185"/>
        <end position="203"/>
    </location>
</feature>
<keyword evidence="4 5" id="KW-0472">Membrane</keyword>
<name>A0A2T5I759_9PROT</name>
<dbReference type="Gene3D" id="1.20.1530.20">
    <property type="match status" value="1"/>
</dbReference>
<dbReference type="Pfam" id="PF01758">
    <property type="entry name" value="SBF"/>
    <property type="match status" value="1"/>
</dbReference>
<dbReference type="GO" id="GO:0016020">
    <property type="term" value="C:membrane"/>
    <property type="evidence" value="ECO:0007669"/>
    <property type="project" value="UniProtKB-SubCell"/>
</dbReference>
<evidence type="ECO:0000313" key="6">
    <source>
        <dbReference type="EMBL" id="PTQ79666.1"/>
    </source>
</evidence>
<dbReference type="RefSeq" id="WP_258192380.1">
    <property type="nucleotide sequence ID" value="NZ_QAOK01000024.1"/>
</dbReference>
<gene>
    <name evidence="6" type="ORF">C8R21_12430</name>
</gene>
<keyword evidence="2 5" id="KW-0812">Transmembrane</keyword>
<evidence type="ECO:0000256" key="2">
    <source>
        <dbReference type="ARBA" id="ARBA00022692"/>
    </source>
</evidence>
<evidence type="ECO:0000256" key="3">
    <source>
        <dbReference type="ARBA" id="ARBA00022989"/>
    </source>
</evidence>
<feature type="transmembrane region" description="Helical" evidence="5">
    <location>
        <begin position="28"/>
        <end position="46"/>
    </location>
</feature>
<protein>
    <submittedName>
        <fullName evidence="6">BASS family bile acid:Na+ symporter</fullName>
    </submittedName>
</protein>